<sequence>MKKLFLTSYFAGTVDQFKQFIKTNQISAKEVTFITTAGNVEDYTGYIDEGRQALQDLGFQVNDLDIASTATASVTQAIAAAEILFITGGNTFYLLQELKRQDLLGLISARIKAGIPYVGESAGAIVLAPTITYNKMMDDATVAPALTDDRGFALTDFYPLPHQGEEPFKEAVEEIIATYQDQLKLLPINNSQAIMVNGDSYQII</sequence>
<protein>
    <submittedName>
        <fullName evidence="5">Peptidase S51</fullName>
    </submittedName>
</protein>
<keyword evidence="4" id="KW-0720">Serine protease</keyword>
<evidence type="ECO:0000256" key="3">
    <source>
        <dbReference type="ARBA" id="ARBA00022801"/>
    </source>
</evidence>
<dbReference type="InterPro" id="IPR005320">
    <property type="entry name" value="Peptidase_S51"/>
</dbReference>
<dbReference type="Pfam" id="PF03575">
    <property type="entry name" value="Peptidase_S51"/>
    <property type="match status" value="1"/>
</dbReference>
<evidence type="ECO:0000256" key="1">
    <source>
        <dbReference type="ARBA" id="ARBA00006534"/>
    </source>
</evidence>
<keyword evidence="6" id="KW-1185">Reference proteome</keyword>
<keyword evidence="2" id="KW-0645">Protease</keyword>
<dbReference type="CDD" id="cd03129">
    <property type="entry name" value="GAT1_Peptidase_E_like"/>
    <property type="match status" value="1"/>
</dbReference>
<gene>
    <name evidence="5" type="ORF">KIM322_00360</name>
</gene>
<evidence type="ECO:0000313" key="5">
    <source>
        <dbReference type="EMBL" id="BDR59775.1"/>
    </source>
</evidence>
<evidence type="ECO:0000256" key="4">
    <source>
        <dbReference type="ARBA" id="ARBA00022825"/>
    </source>
</evidence>
<dbReference type="SUPFAM" id="SSF52317">
    <property type="entry name" value="Class I glutamine amidotransferase-like"/>
    <property type="match status" value="1"/>
</dbReference>
<reference evidence="5 6" key="1">
    <citation type="journal article" date="2023" name="Microbiol. Spectr.">
        <title>Symbiosis of Carpenter Bees with Uncharacterized Lactic Acid Bacteria Showing NAD Auxotrophy.</title>
        <authorList>
            <person name="Kawasaki S."/>
            <person name="Ozawa K."/>
            <person name="Mori T."/>
            <person name="Yamamoto A."/>
            <person name="Ito M."/>
            <person name="Ohkuma M."/>
            <person name="Sakamoto M."/>
            <person name="Matsutani M."/>
        </authorList>
    </citation>
    <scope>NUCLEOTIDE SEQUENCE [LARGE SCALE GENOMIC DNA]</scope>
    <source>
        <strain evidence="5 6">Kim32-2</strain>
    </source>
</reference>
<keyword evidence="3" id="KW-0378">Hydrolase</keyword>
<evidence type="ECO:0000313" key="6">
    <source>
        <dbReference type="Proteomes" id="UP001321741"/>
    </source>
</evidence>
<dbReference type="EMBL" id="AP026803">
    <property type="protein sequence ID" value="BDR59775.1"/>
    <property type="molecule type" value="Genomic_DNA"/>
</dbReference>
<accession>A0ABM8BEW6</accession>
<evidence type="ECO:0000256" key="2">
    <source>
        <dbReference type="ARBA" id="ARBA00022670"/>
    </source>
</evidence>
<dbReference type="InterPro" id="IPR029062">
    <property type="entry name" value="Class_I_gatase-like"/>
</dbReference>
<dbReference type="Gene3D" id="3.40.50.880">
    <property type="match status" value="1"/>
</dbReference>
<dbReference type="PANTHER" id="PTHR20842:SF0">
    <property type="entry name" value="ALPHA-ASPARTYL DIPEPTIDASE"/>
    <property type="match status" value="1"/>
</dbReference>
<dbReference type="Proteomes" id="UP001321741">
    <property type="component" value="Chromosome"/>
</dbReference>
<name>A0ABM8BEW6_9LACO</name>
<organism evidence="5 6">
    <name type="scientific">Lactobacillus xylocopicola</name>
    <dbReference type="NCBI Taxonomy" id="2976676"/>
    <lineage>
        <taxon>Bacteria</taxon>
        <taxon>Bacillati</taxon>
        <taxon>Bacillota</taxon>
        <taxon>Bacilli</taxon>
        <taxon>Lactobacillales</taxon>
        <taxon>Lactobacillaceae</taxon>
        <taxon>Lactobacillus</taxon>
    </lineage>
</organism>
<proteinExistence type="inferred from homology"/>
<dbReference type="RefSeq" id="WP_317637505.1">
    <property type="nucleotide sequence ID" value="NZ_AP026803.1"/>
</dbReference>
<comment type="similarity">
    <text evidence="1">Belongs to the peptidase S51 family.</text>
</comment>
<dbReference type="PANTHER" id="PTHR20842">
    <property type="entry name" value="PROTEASE S51 ALPHA-ASPARTYL DIPEPTIDASE"/>
    <property type="match status" value="1"/>
</dbReference>